<name>A0A0H2TUK3_MAGP6</name>
<keyword evidence="1" id="KW-0812">Transmembrane</keyword>
<dbReference type="VEuPathDB" id="FungiDB:MAPG_06890"/>
<keyword evidence="1" id="KW-1133">Transmembrane helix</keyword>
<keyword evidence="1" id="KW-0472">Membrane</keyword>
<organism evidence="2">
    <name type="scientific">Magnaporthiopsis poae (strain ATCC 64411 / 73-15)</name>
    <name type="common">Kentucky bluegrass fungus</name>
    <name type="synonym">Magnaporthe poae</name>
    <dbReference type="NCBI Taxonomy" id="644358"/>
    <lineage>
        <taxon>Eukaryota</taxon>
        <taxon>Fungi</taxon>
        <taxon>Dikarya</taxon>
        <taxon>Ascomycota</taxon>
        <taxon>Pezizomycotina</taxon>
        <taxon>Sordariomycetes</taxon>
        <taxon>Sordariomycetidae</taxon>
        <taxon>Magnaporthales</taxon>
        <taxon>Magnaporthaceae</taxon>
        <taxon>Magnaporthiopsis</taxon>
    </lineage>
</organism>
<evidence type="ECO:0000313" key="2">
    <source>
        <dbReference type="EMBL" id="KLU87900.1"/>
    </source>
</evidence>
<feature type="non-terminal residue" evidence="2">
    <location>
        <position position="54"/>
    </location>
</feature>
<accession>A0A0H2TUK3</accession>
<proteinExistence type="predicted"/>
<gene>
    <name evidence="2" type="ORF">MAPG_06890</name>
</gene>
<evidence type="ECO:0000256" key="1">
    <source>
        <dbReference type="SAM" id="Phobius"/>
    </source>
</evidence>
<protein>
    <submittedName>
        <fullName evidence="2">Uncharacterized protein</fullName>
    </submittedName>
</protein>
<sequence>MAYILYSVALLVMVVGTTLFMTRSRWQQRLDELSIPGRDFIYARLPGGSSFADD</sequence>
<dbReference type="EMBL" id="GL876970">
    <property type="protein sequence ID" value="KLU87900.1"/>
    <property type="molecule type" value="Genomic_DNA"/>
</dbReference>
<reference evidence="2" key="2">
    <citation type="submission" date="2011-03" db="EMBL/GenBank/DDBJ databases">
        <title>Annotation of Magnaporthe poae ATCC 64411.</title>
        <authorList>
            <person name="Ma L.-J."/>
            <person name="Dead R."/>
            <person name="Young S.K."/>
            <person name="Zeng Q."/>
            <person name="Gargeya S."/>
            <person name="Fitzgerald M."/>
            <person name="Haas B."/>
            <person name="Abouelleil A."/>
            <person name="Alvarado L."/>
            <person name="Arachchi H.M."/>
            <person name="Berlin A."/>
            <person name="Brown A."/>
            <person name="Chapman S.B."/>
            <person name="Chen Z."/>
            <person name="Dunbar C."/>
            <person name="Freedman E."/>
            <person name="Gearin G."/>
            <person name="Gellesch M."/>
            <person name="Goldberg J."/>
            <person name="Griggs A."/>
            <person name="Gujja S."/>
            <person name="Heiman D."/>
            <person name="Howarth C."/>
            <person name="Larson L."/>
            <person name="Lui A."/>
            <person name="MacDonald P.J.P."/>
            <person name="Mehta T."/>
            <person name="Montmayeur A."/>
            <person name="Murphy C."/>
            <person name="Neiman D."/>
            <person name="Pearson M."/>
            <person name="Priest M."/>
            <person name="Roberts A."/>
            <person name="Saif S."/>
            <person name="Shea T."/>
            <person name="Shenoy N."/>
            <person name="Sisk P."/>
            <person name="Stolte C."/>
            <person name="Sykes S."/>
            <person name="Yandava C."/>
            <person name="Wortman J."/>
            <person name="Nusbaum C."/>
            <person name="Birren B."/>
        </authorList>
    </citation>
    <scope>NUCLEOTIDE SEQUENCE</scope>
    <source>
        <strain evidence="2">ATCC 64411</strain>
    </source>
</reference>
<reference evidence="2" key="1">
    <citation type="submission" date="2010-05" db="EMBL/GenBank/DDBJ databases">
        <title>The Genome Sequence of Magnaporthe poae strain ATCC 64411.</title>
        <authorList>
            <consortium name="The Broad Institute Genome Sequencing Platform"/>
            <consortium name="Broad Institute Genome Sequencing Center for Infectious Disease"/>
            <person name="Ma L.-J."/>
            <person name="Dead R."/>
            <person name="Young S."/>
            <person name="Zeng Q."/>
            <person name="Koehrsen M."/>
            <person name="Alvarado L."/>
            <person name="Berlin A."/>
            <person name="Chapman S.B."/>
            <person name="Chen Z."/>
            <person name="Freedman E."/>
            <person name="Gellesch M."/>
            <person name="Goldberg J."/>
            <person name="Griggs A."/>
            <person name="Gujja S."/>
            <person name="Heilman E.R."/>
            <person name="Heiman D."/>
            <person name="Hepburn T."/>
            <person name="Howarth C."/>
            <person name="Jen D."/>
            <person name="Larson L."/>
            <person name="Mehta T."/>
            <person name="Neiman D."/>
            <person name="Pearson M."/>
            <person name="Roberts A."/>
            <person name="Saif S."/>
            <person name="Shea T."/>
            <person name="Shenoy N."/>
            <person name="Sisk P."/>
            <person name="Stolte C."/>
            <person name="Sykes S."/>
            <person name="Walk T."/>
            <person name="White J."/>
            <person name="Yandava C."/>
            <person name="Haas B."/>
            <person name="Nusbaum C."/>
            <person name="Birren B."/>
        </authorList>
    </citation>
    <scope>NUCLEOTIDE SEQUENCE</scope>
    <source>
        <strain evidence="2">ATCC 64411</strain>
    </source>
</reference>
<dbReference type="OrthoDB" id="447314at2759"/>
<dbReference type="AlphaFoldDB" id="A0A0H2TUK3"/>
<feature type="transmembrane region" description="Helical" evidence="1">
    <location>
        <begin position="6"/>
        <end position="22"/>
    </location>
</feature>